<accession>A0A843VJF6</accession>
<dbReference type="InterPro" id="IPR046796">
    <property type="entry name" value="Transposase_32_dom"/>
</dbReference>
<organism evidence="3 4">
    <name type="scientific">Colocasia esculenta</name>
    <name type="common">Wild taro</name>
    <name type="synonym">Arum esculentum</name>
    <dbReference type="NCBI Taxonomy" id="4460"/>
    <lineage>
        <taxon>Eukaryota</taxon>
        <taxon>Viridiplantae</taxon>
        <taxon>Streptophyta</taxon>
        <taxon>Embryophyta</taxon>
        <taxon>Tracheophyta</taxon>
        <taxon>Spermatophyta</taxon>
        <taxon>Magnoliopsida</taxon>
        <taxon>Liliopsida</taxon>
        <taxon>Araceae</taxon>
        <taxon>Aroideae</taxon>
        <taxon>Colocasieae</taxon>
        <taxon>Colocasia</taxon>
    </lineage>
</organism>
<dbReference type="Pfam" id="PF20167">
    <property type="entry name" value="Transposase_32"/>
    <property type="match status" value="1"/>
</dbReference>
<dbReference type="AlphaFoldDB" id="A0A843VJF6"/>
<keyword evidence="4" id="KW-1185">Reference proteome</keyword>
<evidence type="ECO:0000313" key="4">
    <source>
        <dbReference type="Proteomes" id="UP000652761"/>
    </source>
</evidence>
<sequence length="539" mass="57995">MAASVISGNLGGYSGEFLSPEQQERFTFVKTKLCGNKAADVADLEKNGMPSVVAALSRMKWSVISTFSEVSYPDLVKAFYVCLKSKIDGSVTSSVNGIPIKIDHDLLKMLFEVSTTGHSGVHSVDTKVKGLGIVGPEYRLRDGKIDINQMNAFNRLLHFIVCQIIAPRSATFSTCTKGDSDMMFWVIQNKEINMAAVMLERMKFASDHIWDTKSKLNISLPYAHLLTKIFKFFGIDLSGTVVEKMGQAIRSRNLRKCGFSVVNGVWSKTSMVEGEAIMEEVNEVQEEVQAAIAEPVAVAPAMPEQEELASAATPVLESAAEELAAAVDSLFVEEFPEESARVAVESSNERIEDISPEEIIPFVSTTAYHLPTSIVASILRGVVDSILSTPVTSETGGCSEEEVVASGHIAKSVAATPVQEEQSGAPEDVFMEEAPIQGEQPCERQEVTEEAAHTDMPMGSVPAEGIFASSQGDGTQGEEHDNPPGREGGIPGVVPFGCEGRPGGIQGAVPFGCEGRPGEVSRVWLFPSGVKEDQPSWVL</sequence>
<evidence type="ECO:0000313" key="3">
    <source>
        <dbReference type="EMBL" id="MQL96951.1"/>
    </source>
</evidence>
<feature type="compositionally biased region" description="Basic and acidic residues" evidence="1">
    <location>
        <begin position="441"/>
        <end position="453"/>
    </location>
</feature>
<comment type="caution">
    <text evidence="3">The sequence shown here is derived from an EMBL/GenBank/DDBJ whole genome shotgun (WGS) entry which is preliminary data.</text>
</comment>
<dbReference type="OrthoDB" id="1436797at2759"/>
<proteinExistence type="predicted"/>
<evidence type="ECO:0000256" key="1">
    <source>
        <dbReference type="SAM" id="MobiDB-lite"/>
    </source>
</evidence>
<reference evidence="3" key="1">
    <citation type="submission" date="2017-07" db="EMBL/GenBank/DDBJ databases">
        <title>Taro Niue Genome Assembly and Annotation.</title>
        <authorList>
            <person name="Atibalentja N."/>
            <person name="Keating K."/>
            <person name="Fields C.J."/>
        </authorList>
    </citation>
    <scope>NUCLEOTIDE SEQUENCE</scope>
    <source>
        <strain evidence="3">Niue_2</strain>
        <tissue evidence="3">Leaf</tissue>
    </source>
</reference>
<dbReference type="EMBL" id="NMUH01001981">
    <property type="protein sequence ID" value="MQL96951.1"/>
    <property type="molecule type" value="Genomic_DNA"/>
</dbReference>
<dbReference type="Proteomes" id="UP000652761">
    <property type="component" value="Unassembled WGS sequence"/>
</dbReference>
<feature type="domain" description="Putative plant transposon protein" evidence="2">
    <location>
        <begin position="58"/>
        <end position="236"/>
    </location>
</feature>
<evidence type="ECO:0000259" key="2">
    <source>
        <dbReference type="Pfam" id="PF20167"/>
    </source>
</evidence>
<feature type="region of interest" description="Disordered" evidence="1">
    <location>
        <begin position="436"/>
        <end position="491"/>
    </location>
</feature>
<name>A0A843VJF6_COLES</name>
<protein>
    <recommendedName>
        <fullName evidence="2">Putative plant transposon protein domain-containing protein</fullName>
    </recommendedName>
</protein>
<gene>
    <name evidence="3" type="ORF">Taro_029635</name>
</gene>